<accession>A0ACB7XRJ7</accession>
<keyword evidence="2" id="KW-1185">Reference proteome</keyword>
<dbReference type="EMBL" id="CM037151">
    <property type="protein sequence ID" value="KAH7843617.1"/>
    <property type="molecule type" value="Genomic_DNA"/>
</dbReference>
<protein>
    <submittedName>
        <fullName evidence="1">Uncharacterized protein</fullName>
    </submittedName>
</protein>
<organism evidence="1 2">
    <name type="scientific">Vaccinium darrowii</name>
    <dbReference type="NCBI Taxonomy" id="229202"/>
    <lineage>
        <taxon>Eukaryota</taxon>
        <taxon>Viridiplantae</taxon>
        <taxon>Streptophyta</taxon>
        <taxon>Embryophyta</taxon>
        <taxon>Tracheophyta</taxon>
        <taxon>Spermatophyta</taxon>
        <taxon>Magnoliopsida</taxon>
        <taxon>eudicotyledons</taxon>
        <taxon>Gunneridae</taxon>
        <taxon>Pentapetalae</taxon>
        <taxon>asterids</taxon>
        <taxon>Ericales</taxon>
        <taxon>Ericaceae</taxon>
        <taxon>Vaccinioideae</taxon>
        <taxon>Vaccinieae</taxon>
        <taxon>Vaccinium</taxon>
    </lineage>
</organism>
<dbReference type="Proteomes" id="UP000828048">
    <property type="component" value="Chromosome 1"/>
</dbReference>
<sequence>MKRDMNQNPDNLKEDGLDLGDILAGSAMEYIYQSNPKDPPYIWYKGGGSKMKKIPSPMRTWADECRLAPELLRAVERTGYKKPHPFRRQPYRSDCNSVMSSELLRPVQVKKLPLFFPC</sequence>
<gene>
    <name evidence="1" type="ORF">Vadar_018822</name>
</gene>
<comment type="caution">
    <text evidence="1">The sequence shown here is derived from an EMBL/GenBank/DDBJ whole genome shotgun (WGS) entry which is preliminary data.</text>
</comment>
<proteinExistence type="predicted"/>
<reference evidence="1 2" key="1">
    <citation type="journal article" date="2021" name="Hortic Res">
        <title>High-quality reference genome and annotation aids understanding of berry development for evergreen blueberry (Vaccinium darrowii).</title>
        <authorList>
            <person name="Yu J."/>
            <person name="Hulse-Kemp A.M."/>
            <person name="Babiker E."/>
            <person name="Staton M."/>
        </authorList>
    </citation>
    <scope>NUCLEOTIDE SEQUENCE [LARGE SCALE GENOMIC DNA]</scope>
    <source>
        <strain evidence="2">cv. NJ 8807/NJ 8810</strain>
        <tissue evidence="1">Young leaf</tissue>
    </source>
</reference>
<name>A0ACB7XRJ7_9ERIC</name>
<evidence type="ECO:0000313" key="1">
    <source>
        <dbReference type="EMBL" id="KAH7843617.1"/>
    </source>
</evidence>
<evidence type="ECO:0000313" key="2">
    <source>
        <dbReference type="Proteomes" id="UP000828048"/>
    </source>
</evidence>